<dbReference type="WBParaSite" id="GPLIN_000491500">
    <property type="protein sequence ID" value="GPLIN_000491500"/>
    <property type="gene ID" value="GPLIN_000491500"/>
</dbReference>
<sequence>MAPCPNGTTIFLPDGAAFWRLWAKAGGADTAAEALEKAKGLRAVVASRIPPSAGLSSSSALVCAAALATLCVQTDGQPFERISKKELAELATHAERFVGLEGGGMDQACECLARRGEALRIDFRPLGWRAVRLPDNALFAVLHSNTEMNKAASAFYNQRVVECRIAAQVIAKRSGCVPLGAEWHSVRTLRQVAALFGKDDQPEQMLSIVDQHLAKPGQQQQQLVAHSREEICAILNCTDAELAEWSLNANTQNMHEFWLTKRARHVYAEAARVLEFEKVCREERQHGNDETLGKLAGKLFSWMDGSVRWGMTFLLFLNHRVLLLFGC</sequence>
<evidence type="ECO:0000313" key="7">
    <source>
        <dbReference type="Proteomes" id="UP000050741"/>
    </source>
</evidence>
<keyword evidence="5" id="KW-0067">ATP-binding</keyword>
<protein>
    <submittedName>
        <fullName evidence="8">GHMP_kinases_N domain-containing protein</fullName>
    </submittedName>
</protein>
<evidence type="ECO:0000256" key="2">
    <source>
        <dbReference type="ARBA" id="ARBA00022679"/>
    </source>
</evidence>
<dbReference type="Gene3D" id="3.30.230.10">
    <property type="match status" value="1"/>
</dbReference>
<dbReference type="InterPro" id="IPR000705">
    <property type="entry name" value="Galactokinase"/>
</dbReference>
<dbReference type="InterPro" id="IPR006206">
    <property type="entry name" value="Mevalonate/galactokinase"/>
</dbReference>
<dbReference type="PANTHER" id="PTHR10457">
    <property type="entry name" value="MEVALONATE KINASE/GALACTOKINASE"/>
    <property type="match status" value="1"/>
</dbReference>
<dbReference type="InterPro" id="IPR006203">
    <property type="entry name" value="GHMP_knse_ATP-bd_CS"/>
</dbReference>
<name>A0A183BWC6_GLOPA</name>
<dbReference type="GO" id="GO:0005524">
    <property type="term" value="F:ATP binding"/>
    <property type="evidence" value="ECO:0007669"/>
    <property type="project" value="UniProtKB-KW"/>
</dbReference>
<accession>A0A183BWC6</accession>
<evidence type="ECO:0000259" key="6">
    <source>
        <dbReference type="Pfam" id="PF00288"/>
    </source>
</evidence>
<dbReference type="InterPro" id="IPR014721">
    <property type="entry name" value="Ribsml_uS5_D2-typ_fold_subgr"/>
</dbReference>
<dbReference type="GO" id="GO:0006012">
    <property type="term" value="P:galactose metabolic process"/>
    <property type="evidence" value="ECO:0007669"/>
    <property type="project" value="InterPro"/>
</dbReference>
<dbReference type="InterPro" id="IPR036554">
    <property type="entry name" value="GHMP_kinase_C_sf"/>
</dbReference>
<dbReference type="PROSITE" id="PS00627">
    <property type="entry name" value="GHMP_KINASES_ATP"/>
    <property type="match status" value="1"/>
</dbReference>
<dbReference type="InterPro" id="IPR020568">
    <property type="entry name" value="Ribosomal_Su5_D2-typ_SF"/>
</dbReference>
<reference evidence="7" key="1">
    <citation type="submission" date="2014-05" db="EMBL/GenBank/DDBJ databases">
        <title>The genome and life-stage specific transcriptomes of Globodera pallida elucidate key aspects of plant parasitism by a cyst nematode.</title>
        <authorList>
            <person name="Cotton J.A."/>
            <person name="Lilley C.J."/>
            <person name="Jones L.M."/>
            <person name="Kikuchi T."/>
            <person name="Reid A.J."/>
            <person name="Thorpe P."/>
            <person name="Tsai I.J."/>
            <person name="Beasley H."/>
            <person name="Blok V."/>
            <person name="Cock P.J.A."/>
            <person name="Van den Akker S.E."/>
            <person name="Holroyd N."/>
            <person name="Hunt M."/>
            <person name="Mantelin S."/>
            <person name="Naghra H."/>
            <person name="Pain A."/>
            <person name="Palomares-Rius J.E."/>
            <person name="Zarowiecki M."/>
            <person name="Berriman M."/>
            <person name="Jones J.T."/>
            <person name="Urwin P.E."/>
        </authorList>
    </citation>
    <scope>NUCLEOTIDE SEQUENCE [LARGE SCALE GENOMIC DNA]</scope>
    <source>
        <strain evidence="7">Lindley</strain>
    </source>
</reference>
<reference evidence="8" key="2">
    <citation type="submission" date="2016-06" db="UniProtKB">
        <authorList>
            <consortium name="WormBaseParasite"/>
        </authorList>
    </citation>
    <scope>IDENTIFICATION</scope>
</reference>
<dbReference type="PRINTS" id="PR00473">
    <property type="entry name" value="GALCTOKINASE"/>
</dbReference>
<feature type="domain" description="GHMP kinase N-terminal" evidence="6">
    <location>
        <begin position="31"/>
        <end position="110"/>
    </location>
</feature>
<keyword evidence="3" id="KW-0547">Nucleotide-binding</keyword>
<evidence type="ECO:0000256" key="1">
    <source>
        <dbReference type="ARBA" id="ARBA00006566"/>
    </source>
</evidence>
<keyword evidence="4" id="KW-0418">Kinase</keyword>
<dbReference type="SUPFAM" id="SSF55060">
    <property type="entry name" value="GHMP Kinase, C-terminal domain"/>
    <property type="match status" value="1"/>
</dbReference>
<evidence type="ECO:0000256" key="5">
    <source>
        <dbReference type="ARBA" id="ARBA00022840"/>
    </source>
</evidence>
<evidence type="ECO:0000256" key="3">
    <source>
        <dbReference type="ARBA" id="ARBA00022741"/>
    </source>
</evidence>
<dbReference type="GO" id="GO:0005829">
    <property type="term" value="C:cytosol"/>
    <property type="evidence" value="ECO:0007669"/>
    <property type="project" value="TreeGrafter"/>
</dbReference>
<evidence type="ECO:0000256" key="4">
    <source>
        <dbReference type="ARBA" id="ARBA00022777"/>
    </source>
</evidence>
<keyword evidence="2" id="KW-0808">Transferase</keyword>
<dbReference type="PRINTS" id="PR00959">
    <property type="entry name" value="MEVGALKINASE"/>
</dbReference>
<dbReference type="AlphaFoldDB" id="A0A183BWC6"/>
<keyword evidence="7" id="KW-1185">Reference proteome</keyword>
<proteinExistence type="inferred from homology"/>
<organism evidence="7 8">
    <name type="scientific">Globodera pallida</name>
    <name type="common">Potato cyst nematode worm</name>
    <name type="synonym">Heterodera pallida</name>
    <dbReference type="NCBI Taxonomy" id="36090"/>
    <lineage>
        <taxon>Eukaryota</taxon>
        <taxon>Metazoa</taxon>
        <taxon>Ecdysozoa</taxon>
        <taxon>Nematoda</taxon>
        <taxon>Chromadorea</taxon>
        <taxon>Rhabditida</taxon>
        <taxon>Tylenchina</taxon>
        <taxon>Tylenchomorpha</taxon>
        <taxon>Tylenchoidea</taxon>
        <taxon>Heteroderidae</taxon>
        <taxon>Heteroderinae</taxon>
        <taxon>Globodera</taxon>
    </lineage>
</organism>
<dbReference type="Pfam" id="PF00288">
    <property type="entry name" value="GHMP_kinases_N"/>
    <property type="match status" value="1"/>
</dbReference>
<dbReference type="Proteomes" id="UP000050741">
    <property type="component" value="Unassembled WGS sequence"/>
</dbReference>
<dbReference type="GO" id="GO:0004335">
    <property type="term" value="F:galactokinase activity"/>
    <property type="evidence" value="ECO:0007669"/>
    <property type="project" value="InterPro"/>
</dbReference>
<dbReference type="PANTHER" id="PTHR10457:SF7">
    <property type="entry name" value="GALACTOKINASE-RELATED"/>
    <property type="match status" value="1"/>
</dbReference>
<dbReference type="SUPFAM" id="SSF54211">
    <property type="entry name" value="Ribosomal protein S5 domain 2-like"/>
    <property type="match status" value="1"/>
</dbReference>
<comment type="similarity">
    <text evidence="1">Belongs to the GHMP kinase family. GalK subfamily.</text>
</comment>
<evidence type="ECO:0000313" key="8">
    <source>
        <dbReference type="WBParaSite" id="GPLIN_000491500"/>
    </source>
</evidence>
<dbReference type="InterPro" id="IPR006204">
    <property type="entry name" value="GHMP_kinase_N_dom"/>
</dbReference>
<dbReference type="Gene3D" id="1.20.1440.340">
    <property type="match status" value="1"/>
</dbReference>
<dbReference type="PIRSF" id="PIRSF000530">
    <property type="entry name" value="Galactokinase"/>
    <property type="match status" value="1"/>
</dbReference>